<dbReference type="GO" id="GO:0009055">
    <property type="term" value="F:electron transfer activity"/>
    <property type="evidence" value="ECO:0007669"/>
    <property type="project" value="InterPro"/>
</dbReference>
<name>A0A916JL47_9FLAO</name>
<feature type="binding site" description="covalent" evidence="8">
    <location>
        <position position="211"/>
    </location>
    <ligand>
        <name>heme c</name>
        <dbReference type="ChEBI" id="CHEBI:61717"/>
        <label>2</label>
    </ligand>
</feature>
<evidence type="ECO:0000256" key="9">
    <source>
        <dbReference type="PIRSR" id="PIRSR000294-2"/>
    </source>
</evidence>
<evidence type="ECO:0000256" key="2">
    <source>
        <dbReference type="ARBA" id="ARBA00022617"/>
    </source>
</evidence>
<dbReference type="Gene3D" id="1.10.760.10">
    <property type="entry name" value="Cytochrome c-like domain"/>
    <property type="match status" value="2"/>
</dbReference>
<dbReference type="KEGG" id="ptan:CRYO30217_00759"/>
<dbReference type="GO" id="GO:0004130">
    <property type="term" value="F:cytochrome-c peroxidase activity"/>
    <property type="evidence" value="ECO:0007669"/>
    <property type="project" value="UniProtKB-EC"/>
</dbReference>
<dbReference type="GO" id="GO:0020037">
    <property type="term" value="F:heme binding"/>
    <property type="evidence" value="ECO:0007669"/>
    <property type="project" value="InterPro"/>
</dbReference>
<dbReference type="InterPro" id="IPR004852">
    <property type="entry name" value="Di-haem_cyt_c_peroxidsae"/>
</dbReference>
<comment type="PTM">
    <text evidence="8">Binds 2 heme groups per subunit.</text>
</comment>
<dbReference type="SUPFAM" id="SSF46626">
    <property type="entry name" value="Cytochrome c"/>
    <property type="match status" value="2"/>
</dbReference>
<evidence type="ECO:0000313" key="12">
    <source>
        <dbReference type="Proteomes" id="UP000683507"/>
    </source>
</evidence>
<dbReference type="AlphaFoldDB" id="A0A916JL47"/>
<keyword evidence="5" id="KW-0574">Periplasm</keyword>
<dbReference type="EMBL" id="OU015584">
    <property type="protein sequence ID" value="CAG5078760.1"/>
    <property type="molecule type" value="Genomic_DNA"/>
</dbReference>
<evidence type="ECO:0000256" key="4">
    <source>
        <dbReference type="ARBA" id="ARBA00022729"/>
    </source>
</evidence>
<feature type="binding site" description="covalent" evidence="8">
    <location>
        <position position="65"/>
    </location>
    <ligand>
        <name>heme c</name>
        <dbReference type="ChEBI" id="CHEBI:61717"/>
        <label>1</label>
    </ligand>
</feature>
<reference evidence="11" key="1">
    <citation type="submission" date="2021-04" db="EMBL/GenBank/DDBJ databases">
        <authorList>
            <person name="Rodrigo-Torres L."/>
            <person name="Arahal R. D."/>
            <person name="Lucena T."/>
        </authorList>
    </citation>
    <scope>NUCLEOTIDE SEQUENCE</scope>
    <source>
        <strain evidence="11">AS29M-1</strain>
    </source>
</reference>
<protein>
    <submittedName>
        <fullName evidence="11">Cytochrome c551 peroxidase</fullName>
        <ecNumber evidence="11">1.11.1.5</ecNumber>
    </submittedName>
</protein>
<dbReference type="Proteomes" id="UP000683507">
    <property type="component" value="Chromosome"/>
</dbReference>
<evidence type="ECO:0000256" key="6">
    <source>
        <dbReference type="ARBA" id="ARBA00023002"/>
    </source>
</evidence>
<feature type="binding site" description="covalent" evidence="8">
    <location>
        <position position="68"/>
    </location>
    <ligand>
        <name>heme c</name>
        <dbReference type="ChEBI" id="CHEBI:61717"/>
        <label>1</label>
    </ligand>
</feature>
<comment type="cofactor">
    <cofactor evidence="8">
        <name>heme</name>
        <dbReference type="ChEBI" id="CHEBI:30413"/>
    </cofactor>
    <text evidence="8">Binds 2 heme groups.</text>
</comment>
<keyword evidence="4" id="KW-0732">Signal</keyword>
<keyword evidence="11" id="KW-0575">Peroxidase</keyword>
<evidence type="ECO:0000256" key="3">
    <source>
        <dbReference type="ARBA" id="ARBA00022723"/>
    </source>
</evidence>
<proteinExistence type="predicted"/>
<gene>
    <name evidence="11" type="primary">ccp_2</name>
    <name evidence="11" type="ORF">CRYO30217_00759</name>
</gene>
<feature type="binding site" description="covalent" evidence="8">
    <location>
        <position position="214"/>
    </location>
    <ligand>
        <name>heme c</name>
        <dbReference type="ChEBI" id="CHEBI:61717"/>
        <label>2</label>
    </ligand>
</feature>
<evidence type="ECO:0000256" key="1">
    <source>
        <dbReference type="ARBA" id="ARBA00004418"/>
    </source>
</evidence>
<dbReference type="InterPro" id="IPR051395">
    <property type="entry name" value="Cytochrome_c_Peroxidase/MauG"/>
</dbReference>
<dbReference type="GO" id="GO:0046872">
    <property type="term" value="F:metal ion binding"/>
    <property type="evidence" value="ECO:0007669"/>
    <property type="project" value="UniProtKB-KW"/>
</dbReference>
<dbReference type="Pfam" id="PF03150">
    <property type="entry name" value="CCP_MauG"/>
    <property type="match status" value="1"/>
</dbReference>
<keyword evidence="2 8" id="KW-0349">Heme</keyword>
<accession>A0A916JL47</accession>
<dbReference type="GO" id="GO:0042597">
    <property type="term" value="C:periplasmic space"/>
    <property type="evidence" value="ECO:0007669"/>
    <property type="project" value="UniProtKB-SubCell"/>
</dbReference>
<evidence type="ECO:0000256" key="8">
    <source>
        <dbReference type="PIRSR" id="PIRSR000294-1"/>
    </source>
</evidence>
<dbReference type="PANTHER" id="PTHR30600">
    <property type="entry name" value="CYTOCHROME C PEROXIDASE-RELATED"/>
    <property type="match status" value="1"/>
</dbReference>
<feature type="binding site" description="axial binding residue" evidence="9">
    <location>
        <position position="215"/>
    </location>
    <ligand>
        <name>heme c</name>
        <dbReference type="ChEBI" id="CHEBI:61717"/>
        <label>2</label>
    </ligand>
    <ligandPart>
        <name>Fe</name>
        <dbReference type="ChEBI" id="CHEBI:18248"/>
    </ligandPart>
</feature>
<keyword evidence="6 11" id="KW-0560">Oxidoreductase</keyword>
<dbReference type="PIRSF" id="PIRSF000294">
    <property type="entry name" value="Cytochrome-c_peroxidase"/>
    <property type="match status" value="1"/>
</dbReference>
<keyword evidence="12" id="KW-1185">Reference proteome</keyword>
<evidence type="ECO:0000313" key="11">
    <source>
        <dbReference type="EMBL" id="CAG5078760.1"/>
    </source>
</evidence>
<dbReference type="InterPro" id="IPR026259">
    <property type="entry name" value="MauG/Cytc_peroxidase"/>
</dbReference>
<dbReference type="EC" id="1.11.1.5" evidence="11"/>
<keyword evidence="3 9" id="KW-0479">Metal-binding</keyword>
<feature type="domain" description="Cytochrome c" evidence="10">
    <location>
        <begin position="194"/>
        <end position="323"/>
    </location>
</feature>
<dbReference type="InterPro" id="IPR009056">
    <property type="entry name" value="Cyt_c-like_dom"/>
</dbReference>
<organism evidence="11 12">
    <name type="scientific">Parvicella tangerina</name>
    <dbReference type="NCBI Taxonomy" id="2829795"/>
    <lineage>
        <taxon>Bacteria</taxon>
        <taxon>Pseudomonadati</taxon>
        <taxon>Bacteroidota</taxon>
        <taxon>Flavobacteriia</taxon>
        <taxon>Flavobacteriales</taxon>
        <taxon>Parvicellaceae</taxon>
        <taxon>Parvicella</taxon>
    </lineage>
</organism>
<dbReference type="PANTHER" id="PTHR30600:SF10">
    <property type="entry name" value="BLL6722 PROTEIN"/>
    <property type="match status" value="1"/>
</dbReference>
<evidence type="ECO:0000256" key="7">
    <source>
        <dbReference type="ARBA" id="ARBA00023004"/>
    </source>
</evidence>
<sequence>MITGCRKSQELPQPVYAPIPYEVDLPSHFPEMEQPADNPMTVQGVYLGRHLFWDDRLSGDNTMACADCHLPQYAFSDNNATSVGIDGVFGTRNSMVLQNLAWSNDFFWDGRAVTLEEQVLMPVEDPIEMHESWSHFMNEIRDDETYKTLFFEAFGVVAFDSTHAAKALAQFLRSMVSCNSKYDKILEGTATFTIQEQAGFDSFNALSGGDCFHCHGGSLTTDFSYKNNGLDAVPLDSGRGRVTGDPADYFTFKVPPLRNLEYSAPYMHDGRFATIDEVINHYSVGLEHTSPNISPLMEFSAQGGVQLDPQERAELKAFLMTFSDPDFINNPDFRNPW</sequence>
<evidence type="ECO:0000259" key="10">
    <source>
        <dbReference type="PROSITE" id="PS51007"/>
    </source>
</evidence>
<feature type="binding site" description="axial binding residue" evidence="9">
    <location>
        <position position="69"/>
    </location>
    <ligand>
        <name>heme c</name>
        <dbReference type="ChEBI" id="CHEBI:61717"/>
        <label>1</label>
    </ligand>
    <ligandPart>
        <name>Fe</name>
        <dbReference type="ChEBI" id="CHEBI:18248"/>
    </ligandPart>
</feature>
<evidence type="ECO:0000256" key="5">
    <source>
        <dbReference type="ARBA" id="ARBA00022764"/>
    </source>
</evidence>
<dbReference type="InterPro" id="IPR036909">
    <property type="entry name" value="Cyt_c-like_dom_sf"/>
</dbReference>
<keyword evidence="7 9" id="KW-0408">Iron</keyword>
<comment type="subcellular location">
    <subcellularLocation>
        <location evidence="1">Periplasm</location>
    </subcellularLocation>
</comment>
<dbReference type="PROSITE" id="PS51007">
    <property type="entry name" value="CYTC"/>
    <property type="match status" value="1"/>
</dbReference>